<evidence type="ECO:0000256" key="1">
    <source>
        <dbReference type="SAM" id="SignalP"/>
    </source>
</evidence>
<name>A0AAN9IH19_CLITE</name>
<dbReference type="EMBL" id="JAYKXN010000006">
    <property type="protein sequence ID" value="KAK7278260.1"/>
    <property type="molecule type" value="Genomic_DNA"/>
</dbReference>
<sequence>MLAFSLQNVVMFVLATCDRDMFRIAMEPVYCCPPQRITAPGCQITRLPASHLRCQTFSAPNADPGVTLPHSRLLRLSGSYFG</sequence>
<evidence type="ECO:0000313" key="4">
    <source>
        <dbReference type="Proteomes" id="UP001359559"/>
    </source>
</evidence>
<organism evidence="2 4">
    <name type="scientific">Clitoria ternatea</name>
    <name type="common">Butterfly pea</name>
    <dbReference type="NCBI Taxonomy" id="43366"/>
    <lineage>
        <taxon>Eukaryota</taxon>
        <taxon>Viridiplantae</taxon>
        <taxon>Streptophyta</taxon>
        <taxon>Embryophyta</taxon>
        <taxon>Tracheophyta</taxon>
        <taxon>Spermatophyta</taxon>
        <taxon>Magnoliopsida</taxon>
        <taxon>eudicotyledons</taxon>
        <taxon>Gunneridae</taxon>
        <taxon>Pentapetalae</taxon>
        <taxon>rosids</taxon>
        <taxon>fabids</taxon>
        <taxon>Fabales</taxon>
        <taxon>Fabaceae</taxon>
        <taxon>Papilionoideae</taxon>
        <taxon>50 kb inversion clade</taxon>
        <taxon>NPAAA clade</taxon>
        <taxon>indigoferoid/millettioid clade</taxon>
        <taxon>Phaseoleae</taxon>
        <taxon>Clitoria</taxon>
    </lineage>
</organism>
<evidence type="ECO:0000313" key="3">
    <source>
        <dbReference type="EMBL" id="KAK7278260.1"/>
    </source>
</evidence>
<keyword evidence="4" id="KW-1185">Reference proteome</keyword>
<protein>
    <recommendedName>
        <fullName evidence="5">Secreted protein</fullName>
    </recommendedName>
</protein>
<evidence type="ECO:0000313" key="2">
    <source>
        <dbReference type="EMBL" id="KAK7278259.1"/>
    </source>
</evidence>
<dbReference type="Proteomes" id="UP001359559">
    <property type="component" value="Unassembled WGS sequence"/>
</dbReference>
<gene>
    <name evidence="2" type="ORF">RJT34_23285</name>
    <name evidence="3" type="ORF">RJT34_23286</name>
</gene>
<dbReference type="EMBL" id="JAYKXN010000006">
    <property type="protein sequence ID" value="KAK7278259.1"/>
    <property type="molecule type" value="Genomic_DNA"/>
</dbReference>
<feature type="signal peptide" evidence="1">
    <location>
        <begin position="1"/>
        <end position="17"/>
    </location>
</feature>
<reference evidence="2 4" key="1">
    <citation type="submission" date="2024-01" db="EMBL/GenBank/DDBJ databases">
        <title>The genomes of 5 underutilized Papilionoideae crops provide insights into root nodulation and disease resistance.</title>
        <authorList>
            <person name="Yuan L."/>
        </authorList>
    </citation>
    <scope>NUCLEOTIDE SEQUENCE [LARGE SCALE GENOMIC DNA]</scope>
    <source>
        <strain evidence="2">LY-2023</strain>
        <tissue evidence="2">Leaf</tissue>
    </source>
</reference>
<dbReference type="AlphaFoldDB" id="A0AAN9IH19"/>
<feature type="chain" id="PRO_5044711205" description="Secreted protein" evidence="1">
    <location>
        <begin position="18"/>
        <end position="82"/>
    </location>
</feature>
<accession>A0AAN9IH19</accession>
<keyword evidence="1" id="KW-0732">Signal</keyword>
<proteinExistence type="predicted"/>
<comment type="caution">
    <text evidence="2">The sequence shown here is derived from an EMBL/GenBank/DDBJ whole genome shotgun (WGS) entry which is preliminary data.</text>
</comment>
<evidence type="ECO:0008006" key="5">
    <source>
        <dbReference type="Google" id="ProtNLM"/>
    </source>
</evidence>